<dbReference type="InterPro" id="IPR004843">
    <property type="entry name" value="Calcineurin-like_PHP"/>
</dbReference>
<evidence type="ECO:0000256" key="5">
    <source>
        <dbReference type="SAM" id="MobiDB-lite"/>
    </source>
</evidence>
<dbReference type="RefSeq" id="WP_165228497.1">
    <property type="nucleotide sequence ID" value="NZ_CP049257.1"/>
</dbReference>
<evidence type="ECO:0000256" key="2">
    <source>
        <dbReference type="ARBA" id="ARBA00022801"/>
    </source>
</evidence>
<feature type="compositionally biased region" description="Low complexity" evidence="5">
    <location>
        <begin position="95"/>
        <end position="114"/>
    </location>
</feature>
<evidence type="ECO:0000313" key="7">
    <source>
        <dbReference type="EMBL" id="QIG41811.1"/>
    </source>
</evidence>
<evidence type="ECO:0000313" key="8">
    <source>
        <dbReference type="Proteomes" id="UP000502996"/>
    </source>
</evidence>
<evidence type="ECO:0000256" key="1">
    <source>
        <dbReference type="ARBA" id="ARBA00022723"/>
    </source>
</evidence>
<dbReference type="GO" id="GO:0046872">
    <property type="term" value="F:metal ion binding"/>
    <property type="evidence" value="ECO:0007669"/>
    <property type="project" value="UniProtKB-KW"/>
</dbReference>
<reference evidence="7 8" key="1">
    <citation type="submission" date="2020-02" db="EMBL/GenBank/DDBJ databases">
        <title>Full genome sequence of Nocardioides sp. R-3366.</title>
        <authorList>
            <person name="Im W.-T."/>
        </authorList>
    </citation>
    <scope>NUCLEOTIDE SEQUENCE [LARGE SCALE GENOMIC DNA]</scope>
    <source>
        <strain evidence="7 8">R-3366</strain>
    </source>
</reference>
<feature type="region of interest" description="Disordered" evidence="5">
    <location>
        <begin position="92"/>
        <end position="166"/>
    </location>
</feature>
<dbReference type="Pfam" id="PF00149">
    <property type="entry name" value="Metallophos"/>
    <property type="match status" value="1"/>
</dbReference>
<keyword evidence="1" id="KW-0479">Metal-binding</keyword>
<dbReference type="SUPFAM" id="SSF56300">
    <property type="entry name" value="Metallo-dependent phosphatases"/>
    <property type="match status" value="1"/>
</dbReference>
<name>A0A6G6W8Y4_9ACTN</name>
<feature type="domain" description="Calcineurin-like phosphoesterase" evidence="6">
    <location>
        <begin position="3"/>
        <end position="96"/>
    </location>
</feature>
<accession>A0A6G6W8Y4</accession>
<dbReference type="InterPro" id="IPR011049">
    <property type="entry name" value="Serralysin-like_metalloprot_C"/>
</dbReference>
<dbReference type="AlphaFoldDB" id="A0A6G6W8Y4"/>
<dbReference type="KEGG" id="nano:G5V58_02590"/>
<dbReference type="Proteomes" id="UP000502996">
    <property type="component" value="Chromosome"/>
</dbReference>
<keyword evidence="3" id="KW-0408">Iron</keyword>
<keyword evidence="2" id="KW-0378">Hydrolase</keyword>
<feature type="compositionally biased region" description="Low complexity" evidence="5">
    <location>
        <begin position="124"/>
        <end position="158"/>
    </location>
</feature>
<protein>
    <recommendedName>
        <fullName evidence="6">Calcineurin-like phosphoesterase domain-containing protein</fullName>
    </recommendedName>
</protein>
<proteinExistence type="inferred from homology"/>
<organism evidence="7 8">
    <name type="scientific">Nocardioides anomalus</name>
    <dbReference type="NCBI Taxonomy" id="2712223"/>
    <lineage>
        <taxon>Bacteria</taxon>
        <taxon>Bacillati</taxon>
        <taxon>Actinomycetota</taxon>
        <taxon>Actinomycetes</taxon>
        <taxon>Propionibacteriales</taxon>
        <taxon>Nocardioidaceae</taxon>
        <taxon>Nocardioides</taxon>
    </lineage>
</organism>
<dbReference type="SUPFAM" id="SSF101967">
    <property type="entry name" value="Adhesin YadA, collagen-binding domain"/>
    <property type="match status" value="1"/>
</dbReference>
<evidence type="ECO:0000259" key="6">
    <source>
        <dbReference type="Pfam" id="PF00149"/>
    </source>
</evidence>
<evidence type="ECO:0000256" key="3">
    <source>
        <dbReference type="ARBA" id="ARBA00023004"/>
    </source>
</evidence>
<keyword evidence="8" id="KW-1185">Reference proteome</keyword>
<dbReference type="PANTHER" id="PTHR42988">
    <property type="entry name" value="PHOSPHOHYDROLASE"/>
    <property type="match status" value="1"/>
</dbReference>
<dbReference type="GO" id="GO:0016787">
    <property type="term" value="F:hydrolase activity"/>
    <property type="evidence" value="ECO:0007669"/>
    <property type="project" value="UniProtKB-KW"/>
</dbReference>
<dbReference type="Gene3D" id="3.60.21.10">
    <property type="match status" value="2"/>
</dbReference>
<dbReference type="EMBL" id="CP049257">
    <property type="protein sequence ID" value="QIG41811.1"/>
    <property type="molecule type" value="Genomic_DNA"/>
</dbReference>
<comment type="similarity">
    <text evidence="4">Belongs to the cyclic nucleotide phosphodiesterase class-III family.</text>
</comment>
<dbReference type="InterPro" id="IPR050884">
    <property type="entry name" value="CNP_phosphodiesterase-III"/>
</dbReference>
<dbReference type="InterPro" id="IPR029052">
    <property type="entry name" value="Metallo-depent_PP-like"/>
</dbReference>
<gene>
    <name evidence="7" type="ORF">G5V58_02590</name>
</gene>
<dbReference type="PANTHER" id="PTHR42988:SF2">
    <property type="entry name" value="CYCLIC NUCLEOTIDE PHOSPHODIESTERASE CBUA0032-RELATED"/>
    <property type="match status" value="1"/>
</dbReference>
<evidence type="ECO:0000256" key="4">
    <source>
        <dbReference type="ARBA" id="ARBA00025742"/>
    </source>
</evidence>
<sequence>MITLAHLSDTHVGGPPDARSRAERLVDHLLAMEPRPDALLVSGDIADHGRPEEYDEAVAVLDRWPGPRLVLTGNHDVRAPFRAAIEPFRSGTQPFASGTGSFGSGTESFASGTEPIASGTQSIGSGTESFGSGTESFASGTQSFGSGTESFGSGTESFASGTESFGSGIEPFASGAESFAAATEPFPSGTEPFSAGTDRFQNGTIPPVVGAVELDGLRLVGLDSLVDAVDGVRQDHGELDDDQLAWLDASLAEDDRPTFVCLHHPPVDIGLELMAPILLREPERLEDVLRRHPHVVATLVGHAHTAGATTFAGRPLLVGGGSASTVTLDAEPLGRIWQDAPPTLALHLLHDDGRLTTHWRAL</sequence>